<protein>
    <recommendedName>
        <fullName evidence="4">Cobyric acid synthase</fullName>
    </recommendedName>
</protein>
<dbReference type="CDD" id="cd05389">
    <property type="entry name" value="CobQ_N"/>
    <property type="match status" value="1"/>
</dbReference>
<dbReference type="PANTHER" id="PTHR21343">
    <property type="entry name" value="DETHIOBIOTIN SYNTHETASE"/>
    <property type="match status" value="1"/>
</dbReference>
<dbReference type="Proteomes" id="UP001183176">
    <property type="component" value="Unassembled WGS sequence"/>
</dbReference>
<dbReference type="Pfam" id="PF01656">
    <property type="entry name" value="CbiA"/>
    <property type="match status" value="1"/>
</dbReference>
<proteinExistence type="inferred from homology"/>
<evidence type="ECO:0000259" key="7">
    <source>
        <dbReference type="Pfam" id="PF07685"/>
    </source>
</evidence>
<accession>A0ABU2J5Y5</accession>
<feature type="domain" description="CobB/CobQ-like glutamine amidotransferase" evidence="7">
    <location>
        <begin position="256"/>
        <end position="430"/>
    </location>
</feature>
<feature type="region of interest" description="Disordered" evidence="5">
    <location>
        <begin position="486"/>
        <end position="516"/>
    </location>
</feature>
<evidence type="ECO:0000313" key="9">
    <source>
        <dbReference type="Proteomes" id="UP001183176"/>
    </source>
</evidence>
<keyword evidence="9" id="KW-1185">Reference proteome</keyword>
<evidence type="ECO:0000259" key="6">
    <source>
        <dbReference type="Pfam" id="PF01656"/>
    </source>
</evidence>
<keyword evidence="3 4" id="KW-0315">Glutamine amidotransferase</keyword>
<dbReference type="InterPro" id="IPR011698">
    <property type="entry name" value="GATase_3"/>
</dbReference>
<sequence>MKGSLLVAGASSDAGKSLLTAGICRWLAREGVSVAPFKAQNMSNNSAVTADGGEIGRAQALQARACGIEASVLMNPVLLKPGSDRQSHVLLHGKPYTQASALGYRELKTALREQVLASYDTLRGQYDVVVCEGAGSPAEINLRAGDLANMWLADQRNLPTLVVGDVDRGGLFAALYGTLALLDDRDQSLVAGFVVNKFRGDDRLLAPGLDMLCELTGRPVLGVLPWLPDLDLDAEDSLSLPWAIDGGKPVGADVLRVAAIRLPRTSNSTDVDALGREPGVLVHWTTSPADVAEADLAVLPGSRATVSDLAWLREQGLDQALLRRGVLGRPVLGICGGYQMLAGTITDEVESGAGTVPGLGMLPVAVRFQADKVLGRPTGNAFGEPVSTAYEIHHGIATLTATGQAEPFLDGYHSGAVWGTTWHGAFDSDGFRRAFLTQAASAAGRDFTVAPDTEVAAVTEQQLDRLGDAVCQHLDTEALTRLITSGAPPGLPRIATPLTMPKPIQTTTQQPGERTS</sequence>
<comment type="caution">
    <text evidence="8">The sequence shown here is derived from an EMBL/GenBank/DDBJ whole genome shotgun (WGS) entry which is preliminary data.</text>
</comment>
<dbReference type="InterPro" id="IPR033949">
    <property type="entry name" value="CobQ_GATase1"/>
</dbReference>
<dbReference type="NCBIfam" id="TIGR00313">
    <property type="entry name" value="cobQ"/>
    <property type="match status" value="1"/>
</dbReference>
<dbReference type="InterPro" id="IPR047045">
    <property type="entry name" value="CobQ_N"/>
</dbReference>
<dbReference type="SUPFAM" id="SSF52540">
    <property type="entry name" value="P-loop containing nucleoside triphosphate hydrolases"/>
    <property type="match status" value="1"/>
</dbReference>
<reference evidence="9" key="1">
    <citation type="submission" date="2023-07" db="EMBL/GenBank/DDBJ databases">
        <title>30 novel species of actinomycetes from the DSMZ collection.</title>
        <authorList>
            <person name="Nouioui I."/>
        </authorList>
    </citation>
    <scope>NUCLEOTIDE SEQUENCE [LARGE SCALE GENOMIC DNA]</scope>
    <source>
        <strain evidence="9">DSM 44399</strain>
    </source>
</reference>
<feature type="active site" evidence="4">
    <location>
        <position position="423"/>
    </location>
</feature>
<comment type="pathway">
    <text evidence="1 4">Cofactor biosynthesis; adenosylcobalamin biosynthesis.</text>
</comment>
<evidence type="ECO:0000256" key="4">
    <source>
        <dbReference type="HAMAP-Rule" id="MF_00028"/>
    </source>
</evidence>
<dbReference type="Gene3D" id="3.40.50.880">
    <property type="match status" value="1"/>
</dbReference>
<dbReference type="Pfam" id="PF07685">
    <property type="entry name" value="GATase_3"/>
    <property type="match status" value="1"/>
</dbReference>
<dbReference type="CDD" id="cd01750">
    <property type="entry name" value="GATase1_CobQ"/>
    <property type="match status" value="1"/>
</dbReference>
<feature type="domain" description="CobQ/CobB/MinD/ParA nucleotide binding" evidence="6">
    <location>
        <begin position="6"/>
        <end position="234"/>
    </location>
</feature>
<dbReference type="RefSeq" id="WP_311421570.1">
    <property type="nucleotide sequence ID" value="NZ_JAVREH010000003.1"/>
</dbReference>
<evidence type="ECO:0000256" key="5">
    <source>
        <dbReference type="SAM" id="MobiDB-lite"/>
    </source>
</evidence>
<dbReference type="InterPro" id="IPR004459">
    <property type="entry name" value="CobQ_synth"/>
</dbReference>
<gene>
    <name evidence="4" type="primary">cobQ</name>
    <name evidence="8" type="ORF">RM423_03310</name>
</gene>
<evidence type="ECO:0000313" key="8">
    <source>
        <dbReference type="EMBL" id="MDT0260417.1"/>
    </source>
</evidence>
<dbReference type="PANTHER" id="PTHR21343:SF1">
    <property type="entry name" value="COBYRIC ACID SYNTHASE"/>
    <property type="match status" value="1"/>
</dbReference>
<dbReference type="InterPro" id="IPR002586">
    <property type="entry name" value="CobQ/CobB/MinD/ParA_Nub-bd_dom"/>
</dbReference>
<organism evidence="8 9">
    <name type="scientific">Jatrophihabitans lederbergiae</name>
    <dbReference type="NCBI Taxonomy" id="3075547"/>
    <lineage>
        <taxon>Bacteria</taxon>
        <taxon>Bacillati</taxon>
        <taxon>Actinomycetota</taxon>
        <taxon>Actinomycetes</taxon>
        <taxon>Jatrophihabitantales</taxon>
        <taxon>Jatrophihabitantaceae</taxon>
        <taxon>Jatrophihabitans</taxon>
    </lineage>
</organism>
<comment type="similarity">
    <text evidence="4">Belongs to the CobB/CobQ family. CobQ subfamily.</text>
</comment>
<dbReference type="InterPro" id="IPR029062">
    <property type="entry name" value="Class_I_gatase-like"/>
</dbReference>
<keyword evidence="2 4" id="KW-0169">Cobalamin biosynthesis</keyword>
<dbReference type="PROSITE" id="PS51273">
    <property type="entry name" value="GATASE_TYPE_1"/>
    <property type="match status" value="1"/>
</dbReference>
<feature type="active site" description="Nucleophile" evidence="4">
    <location>
        <position position="335"/>
    </location>
</feature>
<dbReference type="EMBL" id="JAVREH010000003">
    <property type="protein sequence ID" value="MDT0260417.1"/>
    <property type="molecule type" value="Genomic_DNA"/>
</dbReference>
<name>A0ABU2J5Y5_9ACTN</name>
<dbReference type="Gene3D" id="3.40.50.300">
    <property type="entry name" value="P-loop containing nucleotide triphosphate hydrolases"/>
    <property type="match status" value="1"/>
</dbReference>
<dbReference type="HAMAP" id="MF_00028">
    <property type="entry name" value="CobQ"/>
    <property type="match status" value="1"/>
</dbReference>
<evidence type="ECO:0000256" key="2">
    <source>
        <dbReference type="ARBA" id="ARBA00022573"/>
    </source>
</evidence>
<feature type="compositionally biased region" description="Polar residues" evidence="5">
    <location>
        <begin position="504"/>
        <end position="516"/>
    </location>
</feature>
<dbReference type="NCBIfam" id="NF001989">
    <property type="entry name" value="PRK00784.1"/>
    <property type="match status" value="1"/>
</dbReference>
<evidence type="ECO:0000256" key="1">
    <source>
        <dbReference type="ARBA" id="ARBA00004953"/>
    </source>
</evidence>
<comment type="function">
    <text evidence="4">Catalyzes amidations at positions B, D, E, and G on adenosylcobyrinic A,C-diamide. NH(2) groups are provided by glutamine, and one molecule of ATP is hydrogenolyzed for each amidation.</text>
</comment>
<dbReference type="PROSITE" id="PS51274">
    <property type="entry name" value="GATASE_COBBQ"/>
    <property type="match status" value="1"/>
</dbReference>
<dbReference type="InterPro" id="IPR027417">
    <property type="entry name" value="P-loop_NTPase"/>
</dbReference>
<dbReference type="SUPFAM" id="SSF52317">
    <property type="entry name" value="Class I glutamine amidotransferase-like"/>
    <property type="match status" value="1"/>
</dbReference>
<evidence type="ECO:0000256" key="3">
    <source>
        <dbReference type="ARBA" id="ARBA00022962"/>
    </source>
</evidence>